<organism evidence="5 6">
    <name type="scientific">Linnemannia gamsii</name>
    <dbReference type="NCBI Taxonomy" id="64522"/>
    <lineage>
        <taxon>Eukaryota</taxon>
        <taxon>Fungi</taxon>
        <taxon>Fungi incertae sedis</taxon>
        <taxon>Mucoromycota</taxon>
        <taxon>Mortierellomycotina</taxon>
        <taxon>Mortierellomycetes</taxon>
        <taxon>Mortierellales</taxon>
        <taxon>Mortierellaceae</taxon>
        <taxon>Linnemannia</taxon>
    </lineage>
</organism>
<feature type="region of interest" description="Disordered" evidence="1">
    <location>
        <begin position="1"/>
        <end position="21"/>
    </location>
</feature>
<evidence type="ECO:0000313" key="5">
    <source>
        <dbReference type="EMBL" id="KAG0287600.1"/>
    </source>
</evidence>
<evidence type="ECO:0008006" key="7">
    <source>
        <dbReference type="Google" id="ProtNLM"/>
    </source>
</evidence>
<keyword evidence="2" id="KW-1133">Transmembrane helix</keyword>
<feature type="region of interest" description="Disordered" evidence="1">
    <location>
        <begin position="689"/>
        <end position="721"/>
    </location>
</feature>
<sequence length="870" mass="99142">MGTINSRHSLDEPFHSPGPHNSRRPLLARFHHHHDYGWAPRPFPTAPVTALVKEARYSIINALDTSLTRDELGSPEIYLVLILPIVRKYREERRETAAVYCFLLNRWQFLRDAENDLANARLNETRAHACEIVATKVLKAFSMRQLIDVLTYDFSPVRRKDARSRIYLPHFEGEPSNEPMSALEVAISGRAKHFISNPLVQEIINQIWLGEIVFFSNAIDNPDSCLNASQQEIRTVTVYDNRDIKFLRLSRLRVPRYKTTFQMISFSGFIAVYTAVTFTKEYDLTATEVIMDIFALSYTIDELVQFRDSGPSFYFETVWNLFDVPIYIIFLVFMGLRINALFAGSVEMSDFAYDVLSCNAILLWPRLFAALDHYRFFGTMLIVLRQMLLDAMLFLALSTIFYIGFLQAFYGLHDNTKSYGEIAWLLLQVFFGSAFLGFEEADEMSKLFGAPLMVLFVAISVLMLYTLLISIFSQTFSEVSANAKEEFMFLFSVKVMEEVKSDALYEFQPPFNIFAGLVVWPCSLFCPADVVGRISRALLRLFFFPELVCIWIFEVLVLRKQPQYVPVRPGVVEHERTYGATLSENIGKSSVGGGVAQRRLDRDNSATVNTMEGQSSRDSASPPEGARSIDATIFPNPGGPPPDGQLPTVRPSPQELLNLTTNGPVLPNEPNGQEIVSPYFENIRRFRDASKNNSTSSGSLKSDGENSQERSPYSHQPTMYSYQPTAPIGMAITRQGSMSGYGRARQSTEMTLANTFQGFWPHHFDIHAVNDSGTSTDPYHQHQQWQQQQEHLHHQQQQQPPPPNQQAHAPNQRWFMESSEGKQLLQQQQADTEELTRLVEDRFTEMRIRMEEIESKLDRLMGAVLGLQDL</sequence>
<evidence type="ECO:0000313" key="6">
    <source>
        <dbReference type="Proteomes" id="UP000823405"/>
    </source>
</evidence>
<feature type="domain" description="Calcium channel YVC1-like C-terminal transmembrane" evidence="4">
    <location>
        <begin position="265"/>
        <end position="559"/>
    </location>
</feature>
<dbReference type="EMBL" id="JAAAIN010003121">
    <property type="protein sequence ID" value="KAG0287600.1"/>
    <property type="molecule type" value="Genomic_DNA"/>
</dbReference>
<dbReference type="OrthoDB" id="2373987at2759"/>
<evidence type="ECO:0000259" key="4">
    <source>
        <dbReference type="Pfam" id="PF23317"/>
    </source>
</evidence>
<dbReference type="InterPro" id="IPR052971">
    <property type="entry name" value="TRP_calcium_channel"/>
</dbReference>
<protein>
    <recommendedName>
        <fullName evidence="7">Ion transport domain-containing protein</fullName>
    </recommendedName>
</protein>
<keyword evidence="6" id="KW-1185">Reference proteome</keyword>
<evidence type="ECO:0000259" key="3">
    <source>
        <dbReference type="Pfam" id="PF23190"/>
    </source>
</evidence>
<dbReference type="PANTHER" id="PTHR35859">
    <property type="entry name" value="NONSELECTIVE CATION CHANNEL PROTEIN"/>
    <property type="match status" value="1"/>
</dbReference>
<gene>
    <name evidence="5" type="ORF">BGZ97_007056</name>
</gene>
<feature type="region of interest" description="Disordered" evidence="1">
    <location>
        <begin position="583"/>
        <end position="674"/>
    </location>
</feature>
<reference evidence="5" key="1">
    <citation type="journal article" date="2020" name="Fungal Divers.">
        <title>Resolving the Mortierellaceae phylogeny through synthesis of multi-gene phylogenetics and phylogenomics.</title>
        <authorList>
            <person name="Vandepol N."/>
            <person name="Liber J."/>
            <person name="Desiro A."/>
            <person name="Na H."/>
            <person name="Kennedy M."/>
            <person name="Barry K."/>
            <person name="Grigoriev I.V."/>
            <person name="Miller A.N."/>
            <person name="O'Donnell K."/>
            <person name="Stajich J.E."/>
            <person name="Bonito G."/>
        </authorList>
    </citation>
    <scope>NUCLEOTIDE SEQUENCE</scope>
    <source>
        <strain evidence="5">NVP60</strain>
    </source>
</reference>
<comment type="caution">
    <text evidence="5">The sequence shown here is derived from an EMBL/GenBank/DDBJ whole genome shotgun (WGS) entry which is preliminary data.</text>
</comment>
<feature type="transmembrane region" description="Helical" evidence="2">
    <location>
        <begin position="324"/>
        <end position="345"/>
    </location>
</feature>
<dbReference type="AlphaFoldDB" id="A0A9P6QQJ7"/>
<dbReference type="InterPro" id="IPR056336">
    <property type="entry name" value="YVC1_C"/>
</dbReference>
<evidence type="ECO:0000256" key="2">
    <source>
        <dbReference type="SAM" id="Phobius"/>
    </source>
</evidence>
<dbReference type="Proteomes" id="UP000823405">
    <property type="component" value="Unassembled WGS sequence"/>
</dbReference>
<feature type="transmembrane region" description="Helical" evidence="2">
    <location>
        <begin position="422"/>
        <end position="438"/>
    </location>
</feature>
<dbReference type="Pfam" id="PF23190">
    <property type="entry name" value="LHD_TRPY1"/>
    <property type="match status" value="1"/>
</dbReference>
<accession>A0A9P6QQJ7</accession>
<feature type="domain" description="YVC1 N-terminal linker helical" evidence="3">
    <location>
        <begin position="48"/>
        <end position="215"/>
    </location>
</feature>
<feature type="transmembrane region" description="Helical" evidence="2">
    <location>
        <begin position="450"/>
        <end position="472"/>
    </location>
</feature>
<dbReference type="PANTHER" id="PTHR35859:SF5">
    <property type="entry name" value="ION TRANSPORT DOMAIN-CONTAINING PROTEIN"/>
    <property type="match status" value="1"/>
</dbReference>
<proteinExistence type="predicted"/>
<feature type="compositionally biased region" description="Polar residues" evidence="1">
    <location>
        <begin position="605"/>
        <end position="619"/>
    </location>
</feature>
<keyword evidence="2" id="KW-0472">Membrane</keyword>
<keyword evidence="2" id="KW-0812">Transmembrane</keyword>
<feature type="transmembrane region" description="Helical" evidence="2">
    <location>
        <begin position="260"/>
        <end position="278"/>
    </location>
</feature>
<feature type="region of interest" description="Disordered" evidence="1">
    <location>
        <begin position="769"/>
        <end position="809"/>
    </location>
</feature>
<evidence type="ECO:0000256" key="1">
    <source>
        <dbReference type="SAM" id="MobiDB-lite"/>
    </source>
</evidence>
<name>A0A9P6QQJ7_9FUNG</name>
<feature type="compositionally biased region" description="Polar residues" evidence="1">
    <location>
        <begin position="691"/>
        <end position="700"/>
    </location>
</feature>
<feature type="transmembrane region" description="Helical" evidence="2">
    <location>
        <begin position="391"/>
        <end position="410"/>
    </location>
</feature>
<dbReference type="InterPro" id="IPR056337">
    <property type="entry name" value="LHD_YVC1"/>
</dbReference>
<dbReference type="Pfam" id="PF23317">
    <property type="entry name" value="YVC1_C"/>
    <property type="match status" value="1"/>
</dbReference>
<feature type="compositionally biased region" description="Polar residues" evidence="1">
    <location>
        <begin position="709"/>
        <end position="721"/>
    </location>
</feature>